<dbReference type="Proteomes" id="UP001597451">
    <property type="component" value="Unassembled WGS sequence"/>
</dbReference>
<protein>
    <recommendedName>
        <fullName evidence="4">ABC transporter permease</fullName>
    </recommendedName>
</protein>
<dbReference type="EMBL" id="JBHUMX010000020">
    <property type="protein sequence ID" value="MFD2628829.1"/>
    <property type="molecule type" value="Genomic_DNA"/>
</dbReference>
<evidence type="ECO:0000313" key="3">
    <source>
        <dbReference type="Proteomes" id="UP001597451"/>
    </source>
</evidence>
<feature type="transmembrane region" description="Helical" evidence="1">
    <location>
        <begin position="141"/>
        <end position="163"/>
    </location>
</feature>
<evidence type="ECO:0000313" key="2">
    <source>
        <dbReference type="EMBL" id="MFD2628829.1"/>
    </source>
</evidence>
<dbReference type="RefSeq" id="WP_379561579.1">
    <property type="nucleotide sequence ID" value="NZ_CP085256.1"/>
</dbReference>
<keyword evidence="1" id="KW-0812">Transmembrane</keyword>
<reference evidence="3" key="1">
    <citation type="journal article" date="2019" name="Int. J. Syst. Evol. Microbiol.">
        <title>The Global Catalogue of Microorganisms (GCM) 10K type strain sequencing project: providing services to taxonomists for standard genome sequencing and annotation.</title>
        <authorList>
            <consortium name="The Broad Institute Genomics Platform"/>
            <consortium name="The Broad Institute Genome Sequencing Center for Infectious Disease"/>
            <person name="Wu L."/>
            <person name="Ma J."/>
        </authorList>
    </citation>
    <scope>NUCLEOTIDE SEQUENCE [LARGE SCALE GENOMIC DNA]</scope>
    <source>
        <strain evidence="3">TISTR 1858</strain>
    </source>
</reference>
<sequence length="229" mass="26011">MGRQLTGLLYFYSSNYRDSLKIFWTILLSILIVTLSISYFLLNVEGAKMAFSFTAPMYVYCGIIGFISVKDVIPFAIKVGATRKNLYLGLAIFFLLLSVGKAFAGSIIQILIINLGELVGINNFEFLHLAYFMEDTWYTRFIIDAAIMFFCLTLFFLLGLLFYRFGFAGAGSVLGLLLVGMLFAVAKGWAWDFMVHVAETFDMMFFLQLTIISIVLYILSFFLVRRITV</sequence>
<evidence type="ECO:0000256" key="1">
    <source>
        <dbReference type="SAM" id="Phobius"/>
    </source>
</evidence>
<evidence type="ECO:0008006" key="4">
    <source>
        <dbReference type="Google" id="ProtNLM"/>
    </source>
</evidence>
<name>A0ABW5PZL3_9BACI</name>
<gene>
    <name evidence="2" type="ORF">ACFSUN_08515</name>
</gene>
<proteinExistence type="predicted"/>
<accession>A0ABW5PZL3</accession>
<feature type="transmembrane region" description="Helical" evidence="1">
    <location>
        <begin position="170"/>
        <end position="191"/>
    </location>
</feature>
<feature type="transmembrane region" description="Helical" evidence="1">
    <location>
        <begin position="86"/>
        <end position="113"/>
    </location>
</feature>
<comment type="caution">
    <text evidence="2">The sequence shown here is derived from an EMBL/GenBank/DDBJ whole genome shotgun (WGS) entry which is preliminary data.</text>
</comment>
<feature type="transmembrane region" description="Helical" evidence="1">
    <location>
        <begin position="203"/>
        <end position="224"/>
    </location>
</feature>
<feature type="transmembrane region" description="Helical" evidence="1">
    <location>
        <begin position="21"/>
        <end position="42"/>
    </location>
</feature>
<organism evidence="2 3">
    <name type="scientific">Oceanobacillus kapialis</name>
    <dbReference type="NCBI Taxonomy" id="481353"/>
    <lineage>
        <taxon>Bacteria</taxon>
        <taxon>Bacillati</taxon>
        <taxon>Bacillota</taxon>
        <taxon>Bacilli</taxon>
        <taxon>Bacillales</taxon>
        <taxon>Bacillaceae</taxon>
        <taxon>Oceanobacillus</taxon>
    </lineage>
</organism>
<keyword evidence="1" id="KW-1133">Transmembrane helix</keyword>
<keyword evidence="1" id="KW-0472">Membrane</keyword>
<feature type="transmembrane region" description="Helical" evidence="1">
    <location>
        <begin position="57"/>
        <end position="77"/>
    </location>
</feature>
<keyword evidence="3" id="KW-1185">Reference proteome</keyword>